<proteinExistence type="predicted"/>
<evidence type="ECO:0000313" key="2">
    <source>
        <dbReference type="Proteomes" id="UP001057402"/>
    </source>
</evidence>
<name>A0ACB9LIZ9_9MYRT</name>
<dbReference type="Proteomes" id="UP001057402">
    <property type="component" value="Chromosome 11"/>
</dbReference>
<comment type="caution">
    <text evidence="1">The sequence shown here is derived from an EMBL/GenBank/DDBJ whole genome shotgun (WGS) entry which is preliminary data.</text>
</comment>
<organism evidence="1 2">
    <name type="scientific">Melastoma candidum</name>
    <dbReference type="NCBI Taxonomy" id="119954"/>
    <lineage>
        <taxon>Eukaryota</taxon>
        <taxon>Viridiplantae</taxon>
        <taxon>Streptophyta</taxon>
        <taxon>Embryophyta</taxon>
        <taxon>Tracheophyta</taxon>
        <taxon>Spermatophyta</taxon>
        <taxon>Magnoliopsida</taxon>
        <taxon>eudicotyledons</taxon>
        <taxon>Gunneridae</taxon>
        <taxon>Pentapetalae</taxon>
        <taxon>rosids</taxon>
        <taxon>malvids</taxon>
        <taxon>Myrtales</taxon>
        <taxon>Melastomataceae</taxon>
        <taxon>Melastomatoideae</taxon>
        <taxon>Melastomateae</taxon>
        <taxon>Melastoma</taxon>
    </lineage>
</organism>
<dbReference type="EMBL" id="CM042890">
    <property type="protein sequence ID" value="KAI4311341.1"/>
    <property type="molecule type" value="Genomic_DNA"/>
</dbReference>
<gene>
    <name evidence="1" type="ORF">MLD38_036246</name>
</gene>
<keyword evidence="2" id="KW-1185">Reference proteome</keyword>
<accession>A0ACB9LIZ9</accession>
<reference evidence="2" key="1">
    <citation type="journal article" date="2023" name="Front. Plant Sci.">
        <title>Chromosomal-level genome assembly of Melastoma candidum provides insights into trichome evolution.</title>
        <authorList>
            <person name="Zhong Y."/>
            <person name="Wu W."/>
            <person name="Sun C."/>
            <person name="Zou P."/>
            <person name="Liu Y."/>
            <person name="Dai S."/>
            <person name="Zhou R."/>
        </authorList>
    </citation>
    <scope>NUCLEOTIDE SEQUENCE [LARGE SCALE GENOMIC DNA]</scope>
</reference>
<sequence length="99" mass="11060">MVVRQKASGSRRSTHLFFVEITYLSPWSSTTSTPPKYFLLPRRGCGVIMAGWMLTSTHSWFVRTQNSDLLPCCIPGNTSLFSSSSMIFIFCAIVDGNVM</sequence>
<evidence type="ECO:0000313" key="1">
    <source>
        <dbReference type="EMBL" id="KAI4311341.1"/>
    </source>
</evidence>
<protein>
    <submittedName>
        <fullName evidence="1">Uncharacterized protein</fullName>
    </submittedName>
</protein>